<evidence type="ECO:0000256" key="1">
    <source>
        <dbReference type="ARBA" id="ARBA00004651"/>
    </source>
</evidence>
<evidence type="ECO:0000313" key="11">
    <source>
        <dbReference type="Proteomes" id="UP001576762"/>
    </source>
</evidence>
<dbReference type="InterPro" id="IPR039421">
    <property type="entry name" value="Type_1_exporter"/>
</dbReference>
<evidence type="ECO:0000256" key="6">
    <source>
        <dbReference type="ARBA" id="ARBA00023136"/>
    </source>
</evidence>
<dbReference type="PANTHER" id="PTHR24221:SF653">
    <property type="entry name" value="TRANSPORT ATP-BINDING PROTEIN CYDC"/>
    <property type="match status" value="1"/>
</dbReference>
<dbReference type="RefSeq" id="WP_374812916.1">
    <property type="nucleotide sequence ID" value="NZ_JBHFLD010000003.1"/>
</dbReference>
<dbReference type="PROSITE" id="PS50929">
    <property type="entry name" value="ABC_TM1F"/>
    <property type="match status" value="1"/>
</dbReference>
<sequence>MTARFAMHELKPWLDLILQRRGRLVVGALLLLATLLSGIGLLALSGWFLTETALVGLLLAAGTQAYINLYVPGGGIRFFAVSRTVSRYLERVYNHNTVLQLLTDIRVALFNRMAEAGHRDRGQKSGAQWLSRLTADVDALDTLYLRVIAPTALAGVVSVLLVLSAWLLFSGSLALILLILLAVAILLSSWRVFAGTQHLSGQLSDQQEKLRGDVIEHLEGFAELTAAGRTGKHSGRLMRQALAMSRTQARVDSRAGWHQAATQLIVNLAVVVTLWVGITLFNQGSVTGPVLVLLPIALMGLLEVYAMLPDAFAKLGATLSAARRLNQEVQPAPGTDYSSAFDRQPAEATANPLEARDLSVGHPGLPPVLTHFSLKVGPRERLGIVGASGSGKSTLADTFAGVIPPRQGKLASLPCAYLTQATVVFEDTVKANLLLGNPNATDGDLWRVLELVELADRFAREAEGLSTWLGSAGNRLSGGEARRLVLARVLLSTAPLVILDEPFTGVDTDTRGRIAPQINRWLEDRAVICLGHGPEALLPSSSHTLHLN</sequence>
<dbReference type="InterPro" id="IPR027417">
    <property type="entry name" value="P-loop_NTPase"/>
</dbReference>
<comment type="caution">
    <text evidence="10">The sequence shown here is derived from an EMBL/GenBank/DDBJ whole genome shotgun (WGS) entry which is preliminary data.</text>
</comment>
<dbReference type="InterPro" id="IPR003593">
    <property type="entry name" value="AAA+_ATPase"/>
</dbReference>
<feature type="transmembrane region" description="Helical" evidence="7">
    <location>
        <begin position="173"/>
        <end position="193"/>
    </location>
</feature>
<evidence type="ECO:0000256" key="5">
    <source>
        <dbReference type="ARBA" id="ARBA00022989"/>
    </source>
</evidence>
<dbReference type="SUPFAM" id="SSF52540">
    <property type="entry name" value="P-loop containing nucleoside triphosphate hydrolases"/>
    <property type="match status" value="1"/>
</dbReference>
<evidence type="ECO:0000256" key="2">
    <source>
        <dbReference type="ARBA" id="ARBA00022692"/>
    </source>
</evidence>
<dbReference type="Gene3D" id="1.20.1560.10">
    <property type="entry name" value="ABC transporter type 1, transmembrane domain"/>
    <property type="match status" value="1"/>
</dbReference>
<feature type="transmembrane region" description="Helical" evidence="7">
    <location>
        <begin position="288"/>
        <end position="308"/>
    </location>
</feature>
<protein>
    <submittedName>
        <fullName evidence="10">Thiol reductant ABC exporter subunit CydC</fullName>
    </submittedName>
</protein>
<dbReference type="PROSITE" id="PS50893">
    <property type="entry name" value="ABC_TRANSPORTER_2"/>
    <property type="match status" value="1"/>
</dbReference>
<dbReference type="InterPro" id="IPR011527">
    <property type="entry name" value="ABC1_TM_dom"/>
</dbReference>
<dbReference type="InterPro" id="IPR017871">
    <property type="entry name" value="ABC_transporter-like_CS"/>
</dbReference>
<dbReference type="NCBIfam" id="TIGR02868">
    <property type="entry name" value="CydC"/>
    <property type="match status" value="1"/>
</dbReference>
<accession>A0ABV4W348</accession>
<dbReference type="PANTHER" id="PTHR24221">
    <property type="entry name" value="ATP-BINDING CASSETTE SUB-FAMILY B"/>
    <property type="match status" value="1"/>
</dbReference>
<dbReference type="SUPFAM" id="SSF90123">
    <property type="entry name" value="ABC transporter transmembrane region"/>
    <property type="match status" value="1"/>
</dbReference>
<feature type="transmembrane region" description="Helical" evidence="7">
    <location>
        <begin position="24"/>
        <end position="47"/>
    </location>
</feature>
<keyword evidence="5 7" id="KW-1133">Transmembrane helix</keyword>
<keyword evidence="6 7" id="KW-0472">Membrane</keyword>
<evidence type="ECO:0000256" key="7">
    <source>
        <dbReference type="SAM" id="Phobius"/>
    </source>
</evidence>
<feature type="domain" description="ABC transmembrane type-1" evidence="9">
    <location>
        <begin position="25"/>
        <end position="317"/>
    </location>
</feature>
<evidence type="ECO:0000313" key="10">
    <source>
        <dbReference type="EMBL" id="MFB2714606.1"/>
    </source>
</evidence>
<dbReference type="Proteomes" id="UP001576762">
    <property type="component" value="Unassembled WGS sequence"/>
</dbReference>
<dbReference type="InterPro" id="IPR014223">
    <property type="entry name" value="ABC_CydC/D"/>
</dbReference>
<feature type="transmembrane region" description="Helical" evidence="7">
    <location>
        <begin position="143"/>
        <end position="167"/>
    </location>
</feature>
<proteinExistence type="predicted"/>
<keyword evidence="3" id="KW-0547">Nucleotide-binding</keyword>
<feature type="transmembrane region" description="Helical" evidence="7">
    <location>
        <begin position="264"/>
        <end position="282"/>
    </location>
</feature>
<evidence type="ECO:0000259" key="8">
    <source>
        <dbReference type="PROSITE" id="PS50893"/>
    </source>
</evidence>
<dbReference type="Gene3D" id="3.40.50.300">
    <property type="entry name" value="P-loop containing nucleotide triphosphate hydrolases"/>
    <property type="match status" value="1"/>
</dbReference>
<dbReference type="Pfam" id="PF00005">
    <property type="entry name" value="ABC_tran"/>
    <property type="match status" value="1"/>
</dbReference>
<name>A0ABV4W348_9GAMM</name>
<keyword evidence="4" id="KW-0067">ATP-binding</keyword>
<keyword evidence="2 7" id="KW-0812">Transmembrane</keyword>
<organism evidence="10 11">
    <name type="scientific">Marinobacter shengliensis</name>
    <dbReference type="NCBI Taxonomy" id="1389223"/>
    <lineage>
        <taxon>Bacteria</taxon>
        <taxon>Pseudomonadati</taxon>
        <taxon>Pseudomonadota</taxon>
        <taxon>Gammaproteobacteria</taxon>
        <taxon>Pseudomonadales</taxon>
        <taxon>Marinobacteraceae</taxon>
        <taxon>Marinobacter</taxon>
    </lineage>
</organism>
<dbReference type="InterPro" id="IPR003439">
    <property type="entry name" value="ABC_transporter-like_ATP-bd"/>
</dbReference>
<dbReference type="SMART" id="SM00382">
    <property type="entry name" value="AAA"/>
    <property type="match status" value="1"/>
</dbReference>
<evidence type="ECO:0000256" key="3">
    <source>
        <dbReference type="ARBA" id="ARBA00022741"/>
    </source>
</evidence>
<reference evidence="10 11" key="1">
    <citation type="submission" date="2024-09" db="EMBL/GenBank/DDBJ databases">
        <title>Draft genome sequences of 6 high pH adapted Marinobacter shengliensis sp. isolated from Mariana forearc serpentinite mud volcanoes.</title>
        <authorList>
            <person name="Elkassas S."/>
            <person name="Serres M."/>
            <person name="Michael N."/>
            <person name="Amina P."/>
            <person name="Teodora Z."/>
            <person name="Julie H."/>
        </authorList>
    </citation>
    <scope>NUCLEOTIDE SEQUENCE [LARGE SCALE GENOMIC DNA]</scope>
    <source>
        <strain evidence="10 11">EB4</strain>
    </source>
</reference>
<dbReference type="PROSITE" id="PS00211">
    <property type="entry name" value="ABC_TRANSPORTER_1"/>
    <property type="match status" value="1"/>
</dbReference>
<dbReference type="Pfam" id="PF00664">
    <property type="entry name" value="ABC_membrane"/>
    <property type="match status" value="1"/>
</dbReference>
<feature type="transmembrane region" description="Helical" evidence="7">
    <location>
        <begin position="53"/>
        <end position="71"/>
    </location>
</feature>
<dbReference type="InterPro" id="IPR036640">
    <property type="entry name" value="ABC1_TM_sf"/>
</dbReference>
<dbReference type="EMBL" id="JBHFLD010000003">
    <property type="protein sequence ID" value="MFB2714606.1"/>
    <property type="molecule type" value="Genomic_DNA"/>
</dbReference>
<feature type="domain" description="ABC transporter" evidence="8">
    <location>
        <begin position="353"/>
        <end position="548"/>
    </location>
</feature>
<evidence type="ECO:0000259" key="9">
    <source>
        <dbReference type="PROSITE" id="PS50929"/>
    </source>
</evidence>
<gene>
    <name evidence="10" type="primary">cydC</name>
    <name evidence="10" type="ORF">ACE05E_03835</name>
</gene>
<comment type="subcellular location">
    <subcellularLocation>
        <location evidence="1">Cell membrane</location>
        <topology evidence="1">Multi-pass membrane protein</topology>
    </subcellularLocation>
</comment>
<evidence type="ECO:0000256" key="4">
    <source>
        <dbReference type="ARBA" id="ARBA00022840"/>
    </source>
</evidence>
<keyword evidence="11" id="KW-1185">Reference proteome</keyword>